<dbReference type="Proteomes" id="UP000015105">
    <property type="component" value="Chromosome 5D"/>
</dbReference>
<reference evidence="3" key="2">
    <citation type="journal article" date="2017" name="Nat. Plants">
        <title>The Aegilops tauschii genome reveals multiple impacts of transposons.</title>
        <authorList>
            <person name="Zhao G."/>
            <person name="Zou C."/>
            <person name="Li K."/>
            <person name="Wang K."/>
            <person name="Li T."/>
            <person name="Gao L."/>
            <person name="Zhang X."/>
            <person name="Wang H."/>
            <person name="Yang Z."/>
            <person name="Liu X."/>
            <person name="Jiang W."/>
            <person name="Mao L."/>
            <person name="Kong X."/>
            <person name="Jiao Y."/>
            <person name="Jia J."/>
        </authorList>
    </citation>
    <scope>NUCLEOTIDE SEQUENCE [LARGE SCALE GENOMIC DNA]</scope>
    <source>
        <strain evidence="3">cv. AL8/78</strain>
    </source>
</reference>
<sequence length="84" mass="9306">MVNQLSLQSIERAINKPELSLTSSARTVRLNNLSDGSAVPATEDPSLRAIMLSDQIHVIFLICFYLCFWNVGASSAITMPPKRR</sequence>
<reference evidence="3" key="1">
    <citation type="journal article" date="2014" name="Science">
        <title>Ancient hybridizations among the ancestral genomes of bread wheat.</title>
        <authorList>
            <consortium name="International Wheat Genome Sequencing Consortium,"/>
            <person name="Marcussen T."/>
            <person name="Sandve S.R."/>
            <person name="Heier L."/>
            <person name="Spannagl M."/>
            <person name="Pfeifer M."/>
            <person name="Jakobsen K.S."/>
            <person name="Wulff B.B."/>
            <person name="Steuernagel B."/>
            <person name="Mayer K.F."/>
            <person name="Olsen O.A."/>
        </authorList>
    </citation>
    <scope>NUCLEOTIDE SEQUENCE [LARGE SCALE GENOMIC DNA]</scope>
    <source>
        <strain evidence="3">cv. AL8/78</strain>
    </source>
</reference>
<reference evidence="2" key="3">
    <citation type="journal article" date="2017" name="Nature">
        <title>Genome sequence of the progenitor of the wheat D genome Aegilops tauschii.</title>
        <authorList>
            <person name="Luo M.C."/>
            <person name="Gu Y.Q."/>
            <person name="Puiu D."/>
            <person name="Wang H."/>
            <person name="Twardziok S.O."/>
            <person name="Deal K.R."/>
            <person name="Huo N."/>
            <person name="Zhu T."/>
            <person name="Wang L."/>
            <person name="Wang Y."/>
            <person name="McGuire P.E."/>
            <person name="Liu S."/>
            <person name="Long H."/>
            <person name="Ramasamy R.K."/>
            <person name="Rodriguez J.C."/>
            <person name="Van S.L."/>
            <person name="Yuan L."/>
            <person name="Wang Z."/>
            <person name="Xia Z."/>
            <person name="Xiao L."/>
            <person name="Anderson O.D."/>
            <person name="Ouyang S."/>
            <person name="Liang Y."/>
            <person name="Zimin A.V."/>
            <person name="Pertea G."/>
            <person name="Qi P."/>
            <person name="Bennetzen J.L."/>
            <person name="Dai X."/>
            <person name="Dawson M.W."/>
            <person name="Muller H.G."/>
            <person name="Kugler K."/>
            <person name="Rivarola-Duarte L."/>
            <person name="Spannagl M."/>
            <person name="Mayer K.F.X."/>
            <person name="Lu F.H."/>
            <person name="Bevan M.W."/>
            <person name="Leroy P."/>
            <person name="Li P."/>
            <person name="You F.M."/>
            <person name="Sun Q."/>
            <person name="Liu Z."/>
            <person name="Lyons E."/>
            <person name="Wicker T."/>
            <person name="Salzberg S.L."/>
            <person name="Devos K.M."/>
            <person name="Dvorak J."/>
        </authorList>
    </citation>
    <scope>NUCLEOTIDE SEQUENCE [LARGE SCALE GENOMIC DNA]</scope>
    <source>
        <strain evidence="2">cv. AL8/78</strain>
    </source>
</reference>
<evidence type="ECO:0000256" key="1">
    <source>
        <dbReference type="SAM" id="Phobius"/>
    </source>
</evidence>
<keyword evidence="1" id="KW-0472">Membrane</keyword>
<name>A0A453LPQ1_AEGTS</name>
<organism evidence="2 3">
    <name type="scientific">Aegilops tauschii subsp. strangulata</name>
    <name type="common">Goatgrass</name>
    <dbReference type="NCBI Taxonomy" id="200361"/>
    <lineage>
        <taxon>Eukaryota</taxon>
        <taxon>Viridiplantae</taxon>
        <taxon>Streptophyta</taxon>
        <taxon>Embryophyta</taxon>
        <taxon>Tracheophyta</taxon>
        <taxon>Spermatophyta</taxon>
        <taxon>Magnoliopsida</taxon>
        <taxon>Liliopsida</taxon>
        <taxon>Poales</taxon>
        <taxon>Poaceae</taxon>
        <taxon>BOP clade</taxon>
        <taxon>Pooideae</taxon>
        <taxon>Triticodae</taxon>
        <taxon>Triticeae</taxon>
        <taxon>Triticinae</taxon>
        <taxon>Aegilops</taxon>
    </lineage>
</organism>
<dbReference type="Gramene" id="AET5Gv20868000.5">
    <property type="protein sequence ID" value="AET5Gv20868000.5"/>
    <property type="gene ID" value="AET5Gv20868000"/>
</dbReference>
<protein>
    <submittedName>
        <fullName evidence="2">Glutamyl-tRNA amidotransferase subunit C</fullName>
    </submittedName>
</protein>
<dbReference type="EnsemblPlants" id="AET5Gv20868000.5">
    <property type="protein sequence ID" value="AET5Gv20868000.5"/>
    <property type="gene ID" value="AET5Gv20868000"/>
</dbReference>
<keyword evidence="1" id="KW-0812">Transmembrane</keyword>
<feature type="transmembrane region" description="Helical" evidence="1">
    <location>
        <begin position="56"/>
        <end position="79"/>
    </location>
</feature>
<proteinExistence type="predicted"/>
<keyword evidence="3" id="KW-1185">Reference proteome</keyword>
<evidence type="ECO:0000313" key="2">
    <source>
        <dbReference type="EnsemblPlants" id="AET5Gv20868000.5"/>
    </source>
</evidence>
<dbReference type="AlphaFoldDB" id="A0A453LPQ1"/>
<reference evidence="2" key="5">
    <citation type="journal article" date="2021" name="G3 (Bethesda)">
        <title>Aegilops tauschii genome assembly Aet v5.0 features greater sequence contiguity and improved annotation.</title>
        <authorList>
            <person name="Wang L."/>
            <person name="Zhu T."/>
            <person name="Rodriguez J.C."/>
            <person name="Deal K.R."/>
            <person name="Dubcovsky J."/>
            <person name="McGuire P.E."/>
            <person name="Lux T."/>
            <person name="Spannagl M."/>
            <person name="Mayer K.F.X."/>
            <person name="Baldrich P."/>
            <person name="Meyers B.C."/>
            <person name="Huo N."/>
            <person name="Gu Y.Q."/>
            <person name="Zhou H."/>
            <person name="Devos K.M."/>
            <person name="Bennetzen J.L."/>
            <person name="Unver T."/>
            <person name="Budak H."/>
            <person name="Gulick P.J."/>
            <person name="Galiba G."/>
            <person name="Kalapos B."/>
            <person name="Nelson D.R."/>
            <person name="Li P."/>
            <person name="You F.M."/>
            <person name="Luo M.C."/>
            <person name="Dvorak J."/>
        </authorList>
    </citation>
    <scope>NUCLEOTIDE SEQUENCE [LARGE SCALE GENOMIC DNA]</scope>
    <source>
        <strain evidence="2">cv. AL8/78</strain>
    </source>
</reference>
<keyword evidence="1" id="KW-1133">Transmembrane helix</keyword>
<evidence type="ECO:0000313" key="3">
    <source>
        <dbReference type="Proteomes" id="UP000015105"/>
    </source>
</evidence>
<accession>A0A453LPQ1</accession>
<reference evidence="2" key="4">
    <citation type="submission" date="2019-03" db="UniProtKB">
        <authorList>
            <consortium name="EnsemblPlants"/>
        </authorList>
    </citation>
    <scope>IDENTIFICATION</scope>
</reference>